<dbReference type="FunFam" id="3.30.2410.10:FF:000003">
    <property type="entry name" value="probable E3 ubiquitin-protein ligase HERC4 isoform X1"/>
    <property type="match status" value="1"/>
</dbReference>
<dbReference type="FunFam" id="3.30.2160.10:FF:000004">
    <property type="entry name" value="probable E3 ubiquitin-protein ligase HERC4 isoform X1"/>
    <property type="match status" value="1"/>
</dbReference>
<dbReference type="PANTHER" id="PTHR45700:SF8">
    <property type="entry name" value="HECT-TYPE E3 UBIQUITIN TRANSFERASE"/>
    <property type="match status" value="1"/>
</dbReference>
<comment type="caution">
    <text evidence="10">The sequence shown here is derived from an EMBL/GenBank/DDBJ whole genome shotgun (WGS) entry which is preliminary data.</text>
</comment>
<dbReference type="InterPro" id="IPR044611">
    <property type="entry name" value="E3A/B/C-like"/>
</dbReference>
<evidence type="ECO:0000313" key="11">
    <source>
        <dbReference type="Proteomes" id="UP000653454"/>
    </source>
</evidence>
<dbReference type="GO" id="GO:0009966">
    <property type="term" value="P:regulation of signal transduction"/>
    <property type="evidence" value="ECO:0007669"/>
    <property type="project" value="UniProtKB-ARBA"/>
</dbReference>
<dbReference type="EMBL" id="CAJHNJ030000002">
    <property type="protein sequence ID" value="CAG9090323.1"/>
    <property type="molecule type" value="Genomic_DNA"/>
</dbReference>
<dbReference type="Pfam" id="PF12259">
    <property type="entry name" value="Baculo_F"/>
    <property type="match status" value="1"/>
</dbReference>
<comment type="subcellular location">
    <subcellularLocation>
        <location evidence="2">Cytoplasm</location>
    </subcellularLocation>
</comment>
<gene>
    <name evidence="10" type="ORF">PLXY2_LOCUS765</name>
</gene>
<reference evidence="10" key="1">
    <citation type="submission" date="2020-11" db="EMBL/GenBank/DDBJ databases">
        <authorList>
            <person name="Whiteford S."/>
        </authorList>
    </citation>
    <scope>NUCLEOTIDE SEQUENCE</scope>
</reference>
<evidence type="ECO:0000256" key="6">
    <source>
        <dbReference type="ARBA" id="ARBA00022786"/>
    </source>
</evidence>
<feature type="active site" description="Glycyl thioester intermediate" evidence="7">
    <location>
        <position position="760"/>
    </location>
</feature>
<dbReference type="GO" id="GO:0005737">
    <property type="term" value="C:cytoplasm"/>
    <property type="evidence" value="ECO:0007669"/>
    <property type="project" value="UniProtKB-SubCell"/>
</dbReference>
<keyword evidence="8" id="KW-0812">Transmembrane</keyword>
<keyword evidence="8" id="KW-1133">Transmembrane helix</keyword>
<proteinExistence type="predicted"/>
<evidence type="ECO:0000256" key="2">
    <source>
        <dbReference type="ARBA" id="ARBA00004496"/>
    </source>
</evidence>
<evidence type="ECO:0000313" key="10">
    <source>
        <dbReference type="EMBL" id="CAG9090323.1"/>
    </source>
</evidence>
<dbReference type="Pfam" id="PF00632">
    <property type="entry name" value="HECT"/>
    <property type="match status" value="1"/>
</dbReference>
<organism evidence="10 11">
    <name type="scientific">Plutella xylostella</name>
    <name type="common">Diamondback moth</name>
    <name type="synonym">Plutella maculipennis</name>
    <dbReference type="NCBI Taxonomy" id="51655"/>
    <lineage>
        <taxon>Eukaryota</taxon>
        <taxon>Metazoa</taxon>
        <taxon>Ecdysozoa</taxon>
        <taxon>Arthropoda</taxon>
        <taxon>Hexapoda</taxon>
        <taxon>Insecta</taxon>
        <taxon>Pterygota</taxon>
        <taxon>Neoptera</taxon>
        <taxon>Endopterygota</taxon>
        <taxon>Lepidoptera</taxon>
        <taxon>Glossata</taxon>
        <taxon>Ditrysia</taxon>
        <taxon>Yponomeutoidea</taxon>
        <taxon>Plutellidae</taxon>
        <taxon>Plutella</taxon>
    </lineage>
</organism>
<evidence type="ECO:0000256" key="8">
    <source>
        <dbReference type="SAM" id="Phobius"/>
    </source>
</evidence>
<dbReference type="GO" id="GO:0061630">
    <property type="term" value="F:ubiquitin protein ligase activity"/>
    <property type="evidence" value="ECO:0007669"/>
    <property type="project" value="UniProtKB-EC"/>
</dbReference>
<dbReference type="InterPro" id="IPR036691">
    <property type="entry name" value="Endo/exonu/phosph_ase_sf"/>
</dbReference>
<dbReference type="GO" id="GO:0000209">
    <property type="term" value="P:protein polyubiquitination"/>
    <property type="evidence" value="ECO:0007669"/>
    <property type="project" value="InterPro"/>
</dbReference>
<keyword evidence="11" id="KW-1185">Reference proteome</keyword>
<evidence type="ECO:0000256" key="4">
    <source>
        <dbReference type="ARBA" id="ARBA00022490"/>
    </source>
</evidence>
<accession>A0A8S4D1A4</accession>
<keyword evidence="5" id="KW-0808">Transferase</keyword>
<evidence type="ECO:0000256" key="7">
    <source>
        <dbReference type="PROSITE-ProRule" id="PRU00104"/>
    </source>
</evidence>
<dbReference type="SUPFAM" id="SSF56204">
    <property type="entry name" value="Hect, E3 ligase catalytic domain"/>
    <property type="match status" value="1"/>
</dbReference>
<dbReference type="SUPFAM" id="SSF56219">
    <property type="entry name" value="DNase I-like"/>
    <property type="match status" value="1"/>
</dbReference>
<dbReference type="Gene3D" id="3.30.2410.10">
    <property type="entry name" value="Hect, E3 ligase catalytic domain"/>
    <property type="match status" value="1"/>
</dbReference>
<evidence type="ECO:0000256" key="3">
    <source>
        <dbReference type="ARBA" id="ARBA00012485"/>
    </source>
</evidence>
<dbReference type="PROSITE" id="PS50237">
    <property type="entry name" value="HECT"/>
    <property type="match status" value="1"/>
</dbReference>
<dbReference type="Gene3D" id="3.60.10.10">
    <property type="entry name" value="Endonuclease/exonuclease/phosphatase"/>
    <property type="match status" value="1"/>
</dbReference>
<keyword evidence="6 7" id="KW-0833">Ubl conjugation pathway</keyword>
<feature type="transmembrane region" description="Helical" evidence="8">
    <location>
        <begin position="463"/>
        <end position="481"/>
    </location>
</feature>
<dbReference type="AlphaFoldDB" id="A0A8S4D1A4"/>
<dbReference type="InterPro" id="IPR022048">
    <property type="entry name" value="Envelope_fusion-like"/>
</dbReference>
<dbReference type="InterPro" id="IPR000569">
    <property type="entry name" value="HECT_dom"/>
</dbReference>
<dbReference type="EC" id="2.3.2.26" evidence="3"/>
<comment type="catalytic activity">
    <reaction evidence="1">
        <text>S-ubiquitinyl-[E2 ubiquitin-conjugating enzyme]-L-cysteine + [acceptor protein]-L-lysine = [E2 ubiquitin-conjugating enzyme]-L-cysteine + N(6)-ubiquitinyl-[acceptor protein]-L-lysine.</text>
        <dbReference type="EC" id="2.3.2.26"/>
    </reaction>
</comment>
<dbReference type="Pfam" id="PF03372">
    <property type="entry name" value="Exo_endo_phos"/>
    <property type="match status" value="1"/>
</dbReference>
<sequence length="792" mass="88485">MLRAPELVTWSRISLALCHRSIMSVLNSDYDIICISETWLLDSIFDAEIFDGRYNLYRTDRDYKGTGTTLGGGTLIAVRRNLSVDSRASRPPPVLPDADITSVNLRLGNSSTTNSLRIYSCYFPHNRHQMSSEATFCDYILNIAMDYPNDLILILGDFNISNGLWTLSSSHSGCHVLVNPQADGLTYNMSALLSLTGLGQYNHILNKNNKMLDLVISSCECEVSKAEPFVREDDHHPALRLTVRFPSPPASLPEAPRTAQSEYIAVNLRKDSYILVSYNELLACKYEDGSYRCHLSSTLNHLNSDEQFCETDLTNKCKTTKTVCRNKWTQLSNPSSYLYFVCNTYAIRVICDKEVAVRQLSKVGIIALDNTCIAKGRDITIHSRQQNAQSVVNIEADVYIPSISINNVLNISTPIETNLNENMDPKINGSLSRLGEQIREMKTVVNSYENESISSHDIHQYSIMYVLVSAAVMAAAVFLWSRRWRAGAAVRSAPRPPARAAAAARSRHASCEMADLFNPTSFESEGQFTLAGVVLGLAIYNHVILAVSFPMAVYRKLLGKKGSFEDLADWNPVLYSGLQDMLQYAGEDLEQVYLQSFRVGYTDVFGTALTHDLKPDGGSVPVTQDNKREFVDLYADFLLNTSVESQFGAFRRGFAMVTHESSLPALFRPEELETLVCGSKNFDFKELESSTEYDGGYTASSQTIIDFWDIVHAMTLEDKRRLLQFTTGSDRVPVGGMSHLKLVVARNGPDCDRLPTAHTCFNVLLLPEYDTKDKLRDRLLKAISYSKGFGML</sequence>
<evidence type="ECO:0000256" key="5">
    <source>
        <dbReference type="ARBA" id="ARBA00022679"/>
    </source>
</evidence>
<dbReference type="SMART" id="SM00119">
    <property type="entry name" value="HECTc"/>
    <property type="match status" value="1"/>
</dbReference>
<protein>
    <recommendedName>
        <fullName evidence="3">HECT-type E3 ubiquitin transferase</fullName>
        <ecNumber evidence="3">2.3.2.26</ecNumber>
    </recommendedName>
</protein>
<dbReference type="InterPro" id="IPR005135">
    <property type="entry name" value="Endo/exonuclease/phosphatase"/>
</dbReference>
<dbReference type="PANTHER" id="PTHR45700">
    <property type="entry name" value="UBIQUITIN-PROTEIN LIGASE E3C"/>
    <property type="match status" value="1"/>
</dbReference>
<dbReference type="CDD" id="cd00078">
    <property type="entry name" value="HECTc"/>
    <property type="match status" value="1"/>
</dbReference>
<keyword evidence="8" id="KW-0472">Membrane</keyword>
<evidence type="ECO:0000256" key="1">
    <source>
        <dbReference type="ARBA" id="ARBA00000885"/>
    </source>
</evidence>
<name>A0A8S4D1A4_PLUXY</name>
<dbReference type="Gene3D" id="3.30.2160.10">
    <property type="entry name" value="Hect, E3 ligase catalytic domain"/>
    <property type="match status" value="1"/>
</dbReference>
<dbReference type="Proteomes" id="UP000653454">
    <property type="component" value="Unassembled WGS sequence"/>
</dbReference>
<feature type="transmembrane region" description="Helical" evidence="8">
    <location>
        <begin position="528"/>
        <end position="554"/>
    </location>
</feature>
<evidence type="ECO:0000259" key="9">
    <source>
        <dbReference type="PROSITE" id="PS50237"/>
    </source>
</evidence>
<feature type="domain" description="HECT" evidence="9">
    <location>
        <begin position="517"/>
        <end position="792"/>
    </location>
</feature>
<dbReference type="InterPro" id="IPR035983">
    <property type="entry name" value="Hect_E3_ubiquitin_ligase"/>
</dbReference>
<keyword evidence="4" id="KW-0963">Cytoplasm</keyword>